<keyword evidence="1" id="KW-0547">Nucleotide-binding</keyword>
<evidence type="ECO:0000256" key="2">
    <source>
        <dbReference type="ARBA" id="ARBA00022840"/>
    </source>
</evidence>
<feature type="non-terminal residue" evidence="5">
    <location>
        <position position="1"/>
    </location>
</feature>
<feature type="compositionally biased region" description="Basic and acidic residues" evidence="3">
    <location>
        <begin position="128"/>
        <end position="138"/>
    </location>
</feature>
<dbReference type="AlphaFoldDB" id="A0AAW2QQE4"/>
<evidence type="ECO:0000259" key="4">
    <source>
        <dbReference type="PROSITE" id="PS50011"/>
    </source>
</evidence>
<dbReference type="Gene3D" id="1.10.510.10">
    <property type="entry name" value="Transferase(Phosphotransferase) domain 1"/>
    <property type="match status" value="1"/>
</dbReference>
<dbReference type="InterPro" id="IPR011009">
    <property type="entry name" value="Kinase-like_dom_sf"/>
</dbReference>
<dbReference type="GO" id="GO:0005886">
    <property type="term" value="C:plasma membrane"/>
    <property type="evidence" value="ECO:0007669"/>
    <property type="project" value="TreeGrafter"/>
</dbReference>
<dbReference type="SMART" id="SM00220">
    <property type="entry name" value="S_TKc"/>
    <property type="match status" value="1"/>
</dbReference>
<feature type="region of interest" description="Disordered" evidence="3">
    <location>
        <begin position="107"/>
        <end position="141"/>
    </location>
</feature>
<reference evidence="5" key="1">
    <citation type="submission" date="2020-06" db="EMBL/GenBank/DDBJ databases">
        <authorList>
            <person name="Li T."/>
            <person name="Hu X."/>
            <person name="Zhang T."/>
            <person name="Song X."/>
            <person name="Zhang H."/>
            <person name="Dai N."/>
            <person name="Sheng W."/>
            <person name="Hou X."/>
            <person name="Wei L."/>
        </authorList>
    </citation>
    <scope>NUCLEOTIDE SEQUENCE</scope>
    <source>
        <strain evidence="5">G01</strain>
        <tissue evidence="5">Leaf</tissue>
    </source>
</reference>
<proteinExistence type="predicted"/>
<gene>
    <name evidence="5" type="ORF">Sangu_0292700</name>
</gene>
<organism evidence="5">
    <name type="scientific">Sesamum angustifolium</name>
    <dbReference type="NCBI Taxonomy" id="2727405"/>
    <lineage>
        <taxon>Eukaryota</taxon>
        <taxon>Viridiplantae</taxon>
        <taxon>Streptophyta</taxon>
        <taxon>Embryophyta</taxon>
        <taxon>Tracheophyta</taxon>
        <taxon>Spermatophyta</taxon>
        <taxon>Magnoliopsida</taxon>
        <taxon>eudicotyledons</taxon>
        <taxon>Gunneridae</taxon>
        <taxon>Pentapetalae</taxon>
        <taxon>asterids</taxon>
        <taxon>lamiids</taxon>
        <taxon>Lamiales</taxon>
        <taxon>Pedaliaceae</taxon>
        <taxon>Sesamum</taxon>
    </lineage>
</organism>
<accession>A0AAW2QQE4</accession>
<dbReference type="EMBL" id="JACGWK010000002">
    <property type="protein sequence ID" value="KAL0369746.1"/>
    <property type="molecule type" value="Genomic_DNA"/>
</dbReference>
<name>A0AAW2QQE4_9LAMI</name>
<keyword evidence="5" id="KW-0418">Kinase</keyword>
<dbReference type="PANTHER" id="PTHR27001:SF931">
    <property type="entry name" value="OS11G0664100 PROTEIN"/>
    <property type="match status" value="1"/>
</dbReference>
<comment type="caution">
    <text evidence="5">The sequence shown here is derived from an EMBL/GenBank/DDBJ whole genome shotgun (WGS) entry which is preliminary data.</text>
</comment>
<dbReference type="InterPro" id="IPR000719">
    <property type="entry name" value="Prot_kinase_dom"/>
</dbReference>
<dbReference type="Pfam" id="PF00069">
    <property type="entry name" value="Pkinase"/>
    <property type="match status" value="1"/>
</dbReference>
<keyword evidence="2" id="KW-0067">ATP-binding</keyword>
<keyword evidence="5" id="KW-0808">Transferase</keyword>
<dbReference type="PANTHER" id="PTHR27001">
    <property type="entry name" value="OS01G0253100 PROTEIN"/>
    <property type="match status" value="1"/>
</dbReference>
<sequence length="201" mass="22347">PNELNVTRILAIVKQTALAIQHVTGQNIVSGDISADNILLDERDQVKLSDFGGAAQIGQMVQAYNMHYSAPEIIYRGMSTETSDVYSLGVIIVQLITRQATEELGEVPKNQLKGTAQGSTGKKKKKEKGQSSKADEVSHVSIQTEQAIRTQRYNIHPDILRVNQEDGRTARTLLELANTCMRFHANQRPRIQDVVRRLADL</sequence>
<dbReference type="PROSITE" id="PS50011">
    <property type="entry name" value="PROTEIN_KINASE_DOM"/>
    <property type="match status" value="1"/>
</dbReference>
<evidence type="ECO:0000313" key="5">
    <source>
        <dbReference type="EMBL" id="KAL0369746.1"/>
    </source>
</evidence>
<reference evidence="5" key="2">
    <citation type="journal article" date="2024" name="Plant">
        <title>Genomic evolution and insights into agronomic trait innovations of Sesamum species.</title>
        <authorList>
            <person name="Miao H."/>
            <person name="Wang L."/>
            <person name="Qu L."/>
            <person name="Liu H."/>
            <person name="Sun Y."/>
            <person name="Le M."/>
            <person name="Wang Q."/>
            <person name="Wei S."/>
            <person name="Zheng Y."/>
            <person name="Lin W."/>
            <person name="Duan Y."/>
            <person name="Cao H."/>
            <person name="Xiong S."/>
            <person name="Wang X."/>
            <person name="Wei L."/>
            <person name="Li C."/>
            <person name="Ma Q."/>
            <person name="Ju M."/>
            <person name="Zhao R."/>
            <person name="Li G."/>
            <person name="Mu C."/>
            <person name="Tian Q."/>
            <person name="Mei H."/>
            <person name="Zhang T."/>
            <person name="Gao T."/>
            <person name="Zhang H."/>
        </authorList>
    </citation>
    <scope>NUCLEOTIDE SEQUENCE</scope>
    <source>
        <strain evidence="5">G01</strain>
    </source>
</reference>
<evidence type="ECO:0000256" key="1">
    <source>
        <dbReference type="ARBA" id="ARBA00022741"/>
    </source>
</evidence>
<evidence type="ECO:0000256" key="3">
    <source>
        <dbReference type="SAM" id="MobiDB-lite"/>
    </source>
</evidence>
<dbReference type="GO" id="GO:0004672">
    <property type="term" value="F:protein kinase activity"/>
    <property type="evidence" value="ECO:0007669"/>
    <property type="project" value="InterPro"/>
</dbReference>
<dbReference type="GO" id="GO:0005524">
    <property type="term" value="F:ATP binding"/>
    <property type="evidence" value="ECO:0007669"/>
    <property type="project" value="UniProtKB-KW"/>
</dbReference>
<feature type="domain" description="Protein kinase" evidence="4">
    <location>
        <begin position="1"/>
        <end position="201"/>
    </location>
</feature>
<dbReference type="SUPFAM" id="SSF56112">
    <property type="entry name" value="Protein kinase-like (PK-like)"/>
    <property type="match status" value="1"/>
</dbReference>
<protein>
    <submittedName>
        <fullName evidence="5">Ribosomal protein S6 kinase-related protein</fullName>
    </submittedName>
</protein>